<accession>A0AAD6RL80</accession>
<evidence type="ECO:0000256" key="1">
    <source>
        <dbReference type="SAM" id="SignalP"/>
    </source>
</evidence>
<feature type="chain" id="PRO_5042265692" evidence="1">
    <location>
        <begin position="29"/>
        <end position="39"/>
    </location>
</feature>
<dbReference type="EMBL" id="JAQIZT010000001">
    <property type="protein sequence ID" value="KAJ7011068.1"/>
    <property type="molecule type" value="Genomic_DNA"/>
</dbReference>
<dbReference type="Proteomes" id="UP001164929">
    <property type="component" value="Chromosome 1"/>
</dbReference>
<gene>
    <name evidence="2" type="ORF">NC653_001489</name>
</gene>
<proteinExistence type="predicted"/>
<organism evidence="2 3">
    <name type="scientific">Populus alba x Populus x berolinensis</name>
    <dbReference type="NCBI Taxonomy" id="444605"/>
    <lineage>
        <taxon>Eukaryota</taxon>
        <taxon>Viridiplantae</taxon>
        <taxon>Streptophyta</taxon>
        <taxon>Embryophyta</taxon>
        <taxon>Tracheophyta</taxon>
        <taxon>Spermatophyta</taxon>
        <taxon>Magnoliopsida</taxon>
        <taxon>eudicotyledons</taxon>
        <taxon>Gunneridae</taxon>
        <taxon>Pentapetalae</taxon>
        <taxon>rosids</taxon>
        <taxon>fabids</taxon>
        <taxon>Malpighiales</taxon>
        <taxon>Salicaceae</taxon>
        <taxon>Saliceae</taxon>
        <taxon>Populus</taxon>
    </lineage>
</organism>
<keyword evidence="3" id="KW-1185">Reference proteome</keyword>
<evidence type="ECO:0000313" key="2">
    <source>
        <dbReference type="EMBL" id="KAJ7011068.1"/>
    </source>
</evidence>
<evidence type="ECO:0000313" key="3">
    <source>
        <dbReference type="Proteomes" id="UP001164929"/>
    </source>
</evidence>
<protein>
    <submittedName>
        <fullName evidence="2">Uncharacterized protein</fullName>
    </submittedName>
</protein>
<name>A0AAD6RL80_9ROSI</name>
<sequence>MMCQGVRGKEFWCHCWVAGLLLRGSVIAAEGDDTMDQGR</sequence>
<keyword evidence="1" id="KW-0732">Signal</keyword>
<dbReference type="AlphaFoldDB" id="A0AAD6RL80"/>
<reference evidence="2 3" key="1">
    <citation type="journal article" date="2023" name="Mol. Ecol. Resour.">
        <title>Chromosome-level genome assembly of a triploid poplar Populus alba 'Berolinensis'.</title>
        <authorList>
            <person name="Chen S."/>
            <person name="Yu Y."/>
            <person name="Wang X."/>
            <person name="Wang S."/>
            <person name="Zhang T."/>
            <person name="Zhou Y."/>
            <person name="He R."/>
            <person name="Meng N."/>
            <person name="Wang Y."/>
            <person name="Liu W."/>
            <person name="Liu Z."/>
            <person name="Liu J."/>
            <person name="Guo Q."/>
            <person name="Huang H."/>
            <person name="Sederoff R.R."/>
            <person name="Wang G."/>
            <person name="Qu G."/>
            <person name="Chen S."/>
        </authorList>
    </citation>
    <scope>NUCLEOTIDE SEQUENCE [LARGE SCALE GENOMIC DNA]</scope>
    <source>
        <strain evidence="2">SC-2020</strain>
    </source>
</reference>
<comment type="caution">
    <text evidence="2">The sequence shown here is derived from an EMBL/GenBank/DDBJ whole genome shotgun (WGS) entry which is preliminary data.</text>
</comment>
<feature type="signal peptide" evidence="1">
    <location>
        <begin position="1"/>
        <end position="28"/>
    </location>
</feature>